<comment type="similarity">
    <text evidence="3">Belongs to the glycosyltransferase 2 family. OpgH subfamily.</text>
</comment>
<organism evidence="14 15">
    <name type="scientific">Ligilactobacillus ubinensis</name>
    <dbReference type="NCBI Taxonomy" id="2876789"/>
    <lineage>
        <taxon>Bacteria</taxon>
        <taxon>Bacillati</taxon>
        <taxon>Bacillota</taxon>
        <taxon>Bacilli</taxon>
        <taxon>Lactobacillales</taxon>
        <taxon>Lactobacillaceae</taxon>
        <taxon>Ligilactobacillus</taxon>
    </lineage>
</organism>
<dbReference type="Proteomes" id="UP001139006">
    <property type="component" value="Unassembled WGS sequence"/>
</dbReference>
<gene>
    <name evidence="14" type="ORF">LB941_12055</name>
</gene>
<feature type="domain" description="Glycosyltransferase 2-like" evidence="13">
    <location>
        <begin position="191"/>
        <end position="422"/>
    </location>
</feature>
<evidence type="ECO:0000256" key="11">
    <source>
        <dbReference type="ARBA" id="ARBA00023136"/>
    </source>
</evidence>
<keyword evidence="6" id="KW-0997">Cell inner membrane</keyword>
<dbReference type="InterPro" id="IPR001173">
    <property type="entry name" value="Glyco_trans_2-like"/>
</dbReference>
<dbReference type="PANTHER" id="PTHR43867">
    <property type="entry name" value="CELLULOSE SYNTHASE CATALYTIC SUBUNIT A [UDP-FORMING]"/>
    <property type="match status" value="1"/>
</dbReference>
<dbReference type="EMBL" id="JAIULA010000037">
    <property type="protein sequence ID" value="MCP0888063.1"/>
    <property type="molecule type" value="Genomic_DNA"/>
</dbReference>
<evidence type="ECO:0000256" key="8">
    <source>
        <dbReference type="ARBA" id="ARBA00022679"/>
    </source>
</evidence>
<proteinExistence type="inferred from homology"/>
<evidence type="ECO:0000256" key="12">
    <source>
        <dbReference type="SAM" id="Phobius"/>
    </source>
</evidence>
<feature type="transmembrane region" description="Helical" evidence="12">
    <location>
        <begin position="497"/>
        <end position="530"/>
    </location>
</feature>
<dbReference type="SUPFAM" id="SSF53448">
    <property type="entry name" value="Nucleotide-diphospho-sugar transferases"/>
    <property type="match status" value="1"/>
</dbReference>
<keyword evidence="10 12" id="KW-1133">Transmembrane helix</keyword>
<evidence type="ECO:0000313" key="14">
    <source>
        <dbReference type="EMBL" id="MCP0888063.1"/>
    </source>
</evidence>
<keyword evidence="5" id="KW-1003">Cell membrane</keyword>
<dbReference type="InterPro" id="IPR050321">
    <property type="entry name" value="Glycosyltr_2/OpgH_subfam"/>
</dbReference>
<evidence type="ECO:0000256" key="1">
    <source>
        <dbReference type="ARBA" id="ARBA00004429"/>
    </source>
</evidence>
<feature type="transmembrane region" description="Helical" evidence="12">
    <location>
        <begin position="21"/>
        <end position="38"/>
    </location>
</feature>
<accession>A0A9X2FT58</accession>
<evidence type="ECO:0000313" key="15">
    <source>
        <dbReference type="Proteomes" id="UP001139006"/>
    </source>
</evidence>
<evidence type="ECO:0000256" key="10">
    <source>
        <dbReference type="ARBA" id="ARBA00022989"/>
    </source>
</evidence>
<dbReference type="Pfam" id="PF13632">
    <property type="entry name" value="Glyco_trans_2_3"/>
    <property type="match status" value="1"/>
</dbReference>
<evidence type="ECO:0000256" key="3">
    <source>
        <dbReference type="ARBA" id="ARBA00009337"/>
    </source>
</evidence>
<comment type="subcellular location">
    <subcellularLocation>
        <location evidence="1">Cell inner membrane</location>
        <topology evidence="1">Multi-pass membrane protein</topology>
    </subcellularLocation>
</comment>
<comment type="caution">
    <text evidence="14">The sequence shown here is derived from an EMBL/GenBank/DDBJ whole genome shotgun (WGS) entry which is preliminary data.</text>
</comment>
<feature type="transmembrane region" description="Helical" evidence="12">
    <location>
        <begin position="411"/>
        <end position="431"/>
    </location>
</feature>
<dbReference type="RefSeq" id="WP_253362231.1">
    <property type="nucleotide sequence ID" value="NZ_JAIULA010000037.1"/>
</dbReference>
<protein>
    <recommendedName>
        <fullName evidence="4">Glucans biosynthesis glucosyltransferase H</fullName>
    </recommendedName>
</protein>
<evidence type="ECO:0000259" key="13">
    <source>
        <dbReference type="Pfam" id="PF13632"/>
    </source>
</evidence>
<keyword evidence="7" id="KW-0328">Glycosyltransferase</keyword>
<keyword evidence="8" id="KW-0808">Transferase</keyword>
<feature type="transmembrane region" description="Helical" evidence="12">
    <location>
        <begin position="50"/>
        <end position="77"/>
    </location>
</feature>
<evidence type="ECO:0000256" key="6">
    <source>
        <dbReference type="ARBA" id="ARBA00022519"/>
    </source>
</evidence>
<keyword evidence="15" id="KW-1185">Reference proteome</keyword>
<dbReference type="GO" id="GO:0005886">
    <property type="term" value="C:plasma membrane"/>
    <property type="evidence" value="ECO:0007669"/>
    <property type="project" value="UniProtKB-SubCell"/>
</dbReference>
<evidence type="ECO:0000256" key="4">
    <source>
        <dbReference type="ARBA" id="ARBA00020585"/>
    </source>
</evidence>
<dbReference type="GO" id="GO:0016758">
    <property type="term" value="F:hexosyltransferase activity"/>
    <property type="evidence" value="ECO:0007669"/>
    <property type="project" value="TreeGrafter"/>
</dbReference>
<feature type="transmembrane region" description="Helical" evidence="12">
    <location>
        <begin position="443"/>
        <end position="460"/>
    </location>
</feature>
<evidence type="ECO:0000256" key="9">
    <source>
        <dbReference type="ARBA" id="ARBA00022692"/>
    </source>
</evidence>
<evidence type="ECO:0000256" key="7">
    <source>
        <dbReference type="ARBA" id="ARBA00022676"/>
    </source>
</evidence>
<keyword evidence="9 12" id="KW-0812">Transmembrane</keyword>
<name>A0A9X2FT58_9LACO</name>
<sequence>MKNKTNMQKLFFKKNPATYTWILFFWSVTMCIFEYFAIKYSILPTYTNRHFFFVFLLILNQLFVAIFFFCGISNLVIAAKYQFIKKKEQQQELAILKQPLPKRWHPRVQLLYTTYNDFIPYAFAQCLNQTYDNVQGVILDNSTDEKYIKMIQQFVKVHPQVKWVRNAPNKHAKAGNLNSYLCKQPKESYDYFVILDSDELLENKFVEKCLKFFYHNHHLGILQCNHISGQNYNSFMNLFSNSGNIFWPVQNVIRSVESGTLAPNKNDQQPHIIERGSTVCIELGHGVMISRECFEDIGQIPHAVAEDLCTSVEALLKGWNIRFASQIYGNEEFPVDMSALMVRSSKFCSANFEFFRNYFKTLKKTKLLTFYQKLDLLSFTLSVPMNAFQYISLLLSSIIFPLSNIKLGYQLLMLFPVLVCYFSQGIIDGFFELQRGMKFHKMLLYEIQIAFLYGSFYYLTVKSTFFALLKRPAKFNVTPKKTKHITLTDAFKKNWQGIVFSLLTIVFSIICSGCSWILLSFLPGCLGFIFELKANQQGKQDQQKLKRFEKYNYYALYEPKHEPLKWNE</sequence>
<dbReference type="PANTHER" id="PTHR43867:SF5">
    <property type="entry name" value="GLUCANS BIOSYNTHESIS GLUCOSYLTRANSFERASE H"/>
    <property type="match status" value="1"/>
</dbReference>
<comment type="pathway">
    <text evidence="2">Glycan metabolism; osmoregulated periplasmic glucan (OPG) biosynthesis.</text>
</comment>
<dbReference type="Gene3D" id="3.90.550.10">
    <property type="entry name" value="Spore Coat Polysaccharide Biosynthesis Protein SpsA, Chain A"/>
    <property type="match status" value="1"/>
</dbReference>
<evidence type="ECO:0000256" key="5">
    <source>
        <dbReference type="ARBA" id="ARBA00022475"/>
    </source>
</evidence>
<evidence type="ECO:0000256" key="2">
    <source>
        <dbReference type="ARBA" id="ARBA00005001"/>
    </source>
</evidence>
<reference evidence="14 15" key="1">
    <citation type="journal article" date="2023" name="Int. J. Syst. Evol. Microbiol.">
        <title>Ligilactobacillus ubinensis sp. nov., a novel species isolated from the wild ferment of a durian fruit (Durio zibethinus).</title>
        <authorList>
            <person name="Heng Y.C."/>
            <person name="Menon N."/>
            <person name="Chen B."/>
            <person name="Loo B.Z.L."/>
            <person name="Wong G.W.J."/>
            <person name="Lim A.C.H."/>
            <person name="Silvaraju S."/>
            <person name="Kittelmann S."/>
        </authorList>
    </citation>
    <scope>NUCLEOTIDE SEQUENCE [LARGE SCALE GENOMIC DNA]</scope>
    <source>
        <strain evidence="14 15">WILCCON 0076</strain>
    </source>
</reference>
<keyword evidence="11 12" id="KW-0472">Membrane</keyword>
<dbReference type="AlphaFoldDB" id="A0A9X2FT58"/>
<dbReference type="InterPro" id="IPR029044">
    <property type="entry name" value="Nucleotide-diphossugar_trans"/>
</dbReference>